<dbReference type="EMBL" id="CP042913">
    <property type="protein sequence ID" value="QEG34452.1"/>
    <property type="molecule type" value="Genomic_DNA"/>
</dbReference>
<feature type="region of interest" description="Disordered" evidence="1">
    <location>
        <begin position="411"/>
        <end position="431"/>
    </location>
</feature>
<dbReference type="KEGG" id="bgok:Pr1d_17320"/>
<sequence>MSTSVATSIELPVGYTVVDRLGAGGYGEVWKATAPGGVEKAIKIVFGHCDEGMAERELKSLERIRSVRHPFVLSIERYEIVNNRLVIVTELADMSLSDCFQNYLNDGHSGIPRDQLIAYMWDAAEALDCLVEQHSLQHLDIKPENLLVVGDHIKVADFGLVKELASKTLNSMMGGMTPLYSAPEIYDNNPTKFSDQYSLAIVYQQMLTGSLPFPGRTPAQLAKQHTLSEPNLNQLSEADQRIVGRALAKTPTDRFSNCREFIDALRTAGQPNPSKANATSSTKGKLPPNDLDSDDTKSASMLDTKQMEDPVCAAATQVLSEINGLVDTSTISLDSQPAKVAPRRFPRFDSTIEEIETPALGPLTATQPIPTLFIGVGGMGIKMLRTTRNQASANCEEAMGRMAWLAIDTERDSLKSPTDGETRNPLSSEEKLHIPLRRPNEYRDDSQALLQWVSRRWLYNIPRSLQTRGFRPLGRIAIVDHAEEVFSALHNRLQWLATNDPGLAENSRPIHVVLLAGMCGGTGGGTVIDLAQAVRSICQEFSQEVVIHGVLASTYHMESTDSLAAANMYSLLAELSHTQQTGNCGESPPPGTAARYELPQRPFDEVYAVAIPTRSDRASCELSLQSIANYLLLEASGSVESAVDAIRLKIENPPEHAFLRTFTCINLDELANSFRTIHQQLLSKAILEHWLAPCQDNSDADLKYFQEYASSHFASTVLSQLPKPAPKPLPKTIKEAEDPGPSAEEALRTKKIKCIAAAFSQFIDSFEFQGPNDQGTVENAEVLSASNRILTTLGMVLKSQELQEAEMVQVLSELLGEAASHTAADSSEAKPSELAASALSMLEKSPLNCGHRRRTVLIAPCDNQDPGLIESLRQACPTLADFKTSVPQPYLLQEGSELSPLNLGARLAEMYPDIDEAGGRLHTRSDIQWRDLRDNL</sequence>
<dbReference type="SUPFAM" id="SSF52490">
    <property type="entry name" value="Tubulin nucleotide-binding domain-like"/>
    <property type="match status" value="1"/>
</dbReference>
<reference evidence="3 4" key="1">
    <citation type="submission" date="2019-08" db="EMBL/GenBank/DDBJ databases">
        <title>Deep-cultivation of Planctomycetes and their phenomic and genomic characterization uncovers novel biology.</title>
        <authorList>
            <person name="Wiegand S."/>
            <person name="Jogler M."/>
            <person name="Boedeker C."/>
            <person name="Pinto D."/>
            <person name="Vollmers J."/>
            <person name="Rivas-Marin E."/>
            <person name="Kohn T."/>
            <person name="Peeters S.H."/>
            <person name="Heuer A."/>
            <person name="Rast P."/>
            <person name="Oberbeckmann S."/>
            <person name="Bunk B."/>
            <person name="Jeske O."/>
            <person name="Meyerdierks A."/>
            <person name="Storesund J.E."/>
            <person name="Kallscheuer N."/>
            <person name="Luecker S."/>
            <person name="Lage O.M."/>
            <person name="Pohl T."/>
            <person name="Merkel B.J."/>
            <person name="Hornburger P."/>
            <person name="Mueller R.-W."/>
            <person name="Bruemmer F."/>
            <person name="Labrenz M."/>
            <person name="Spormann A.M."/>
            <person name="Op den Camp H."/>
            <person name="Overmann J."/>
            <person name="Amann R."/>
            <person name="Jetten M.S.M."/>
            <person name="Mascher T."/>
            <person name="Medema M.H."/>
            <person name="Devos D.P."/>
            <person name="Kaster A.-K."/>
            <person name="Ovreas L."/>
            <person name="Rohde M."/>
            <person name="Galperin M.Y."/>
            <person name="Jogler C."/>
        </authorList>
    </citation>
    <scope>NUCLEOTIDE SEQUENCE [LARGE SCALE GENOMIC DNA]</scope>
    <source>
        <strain evidence="3 4">Pr1d</strain>
    </source>
</reference>
<evidence type="ECO:0000256" key="1">
    <source>
        <dbReference type="SAM" id="MobiDB-lite"/>
    </source>
</evidence>
<protein>
    <submittedName>
        <fullName evidence="3">Tubulin-like protein</fullName>
        <ecNumber evidence="3">2.7.11.1</ecNumber>
    </submittedName>
</protein>
<dbReference type="PROSITE" id="PS50011">
    <property type="entry name" value="PROTEIN_KINASE_DOM"/>
    <property type="match status" value="1"/>
</dbReference>
<dbReference type="SUPFAM" id="SSF56112">
    <property type="entry name" value="Protein kinase-like (PK-like)"/>
    <property type="match status" value="1"/>
</dbReference>
<dbReference type="InterPro" id="IPR036525">
    <property type="entry name" value="Tubulin/FtsZ_GTPase_sf"/>
</dbReference>
<feature type="compositionally biased region" description="Polar residues" evidence="1">
    <location>
        <begin position="269"/>
        <end position="283"/>
    </location>
</feature>
<dbReference type="AlphaFoldDB" id="A0A5B9QAG8"/>
<dbReference type="InterPro" id="IPR000719">
    <property type="entry name" value="Prot_kinase_dom"/>
</dbReference>
<evidence type="ECO:0000259" key="2">
    <source>
        <dbReference type="PROSITE" id="PS50011"/>
    </source>
</evidence>
<keyword evidence="3" id="KW-0808">Transferase</keyword>
<dbReference type="Pfam" id="PF13809">
    <property type="entry name" value="Tubulin_2"/>
    <property type="match status" value="1"/>
</dbReference>
<dbReference type="OrthoDB" id="278998at2"/>
<name>A0A5B9QAG8_9BACT</name>
<dbReference type="InterPro" id="IPR045269">
    <property type="entry name" value="Atg1-like"/>
</dbReference>
<dbReference type="SMART" id="SM00220">
    <property type="entry name" value="S_TKc"/>
    <property type="match status" value="1"/>
</dbReference>
<accession>A0A5B9QAG8</accession>
<dbReference type="EC" id="2.7.11.1" evidence="3"/>
<dbReference type="InterPro" id="IPR011009">
    <property type="entry name" value="Kinase-like_dom_sf"/>
</dbReference>
<feature type="domain" description="Protein kinase" evidence="2">
    <location>
        <begin position="15"/>
        <end position="266"/>
    </location>
</feature>
<dbReference type="GO" id="GO:0004674">
    <property type="term" value="F:protein serine/threonine kinase activity"/>
    <property type="evidence" value="ECO:0007669"/>
    <property type="project" value="UniProtKB-EC"/>
</dbReference>
<dbReference type="InterPro" id="IPR025904">
    <property type="entry name" value="Tubulin-like"/>
</dbReference>
<dbReference type="GO" id="GO:0005737">
    <property type="term" value="C:cytoplasm"/>
    <property type="evidence" value="ECO:0007669"/>
    <property type="project" value="TreeGrafter"/>
</dbReference>
<gene>
    <name evidence="3" type="ORF">Pr1d_17320</name>
</gene>
<dbReference type="Proteomes" id="UP000323917">
    <property type="component" value="Chromosome"/>
</dbReference>
<dbReference type="CDD" id="cd14014">
    <property type="entry name" value="STKc_PknB_like"/>
    <property type="match status" value="1"/>
</dbReference>
<feature type="region of interest" description="Disordered" evidence="1">
    <location>
        <begin position="723"/>
        <end position="743"/>
    </location>
</feature>
<dbReference type="InterPro" id="IPR008271">
    <property type="entry name" value="Ser/Thr_kinase_AS"/>
</dbReference>
<dbReference type="GO" id="GO:0005524">
    <property type="term" value="F:ATP binding"/>
    <property type="evidence" value="ECO:0007669"/>
    <property type="project" value="InterPro"/>
</dbReference>
<proteinExistence type="predicted"/>
<organism evidence="3 4">
    <name type="scientific">Bythopirellula goksoeyrii</name>
    <dbReference type="NCBI Taxonomy" id="1400387"/>
    <lineage>
        <taxon>Bacteria</taxon>
        <taxon>Pseudomonadati</taxon>
        <taxon>Planctomycetota</taxon>
        <taxon>Planctomycetia</taxon>
        <taxon>Pirellulales</taxon>
        <taxon>Lacipirellulaceae</taxon>
        <taxon>Bythopirellula</taxon>
    </lineage>
</organism>
<dbReference type="PANTHER" id="PTHR24348:SF68">
    <property type="entry name" value="SERINE_THREONINE-PROTEIN KINASE ATG1C"/>
    <property type="match status" value="1"/>
</dbReference>
<dbReference type="Gene3D" id="1.10.510.10">
    <property type="entry name" value="Transferase(Phosphotransferase) domain 1"/>
    <property type="match status" value="1"/>
</dbReference>
<evidence type="ECO:0000313" key="3">
    <source>
        <dbReference type="EMBL" id="QEG34452.1"/>
    </source>
</evidence>
<dbReference type="PROSITE" id="PS00108">
    <property type="entry name" value="PROTEIN_KINASE_ST"/>
    <property type="match status" value="1"/>
</dbReference>
<evidence type="ECO:0000313" key="4">
    <source>
        <dbReference type="Proteomes" id="UP000323917"/>
    </source>
</evidence>
<dbReference type="Pfam" id="PF00069">
    <property type="entry name" value="Pkinase"/>
    <property type="match status" value="1"/>
</dbReference>
<keyword evidence="4" id="KW-1185">Reference proteome</keyword>
<dbReference type="RefSeq" id="WP_148073101.1">
    <property type="nucleotide sequence ID" value="NZ_CP042913.1"/>
</dbReference>
<dbReference type="Gene3D" id="3.40.50.1440">
    <property type="entry name" value="Tubulin/FtsZ, GTPase domain"/>
    <property type="match status" value="1"/>
</dbReference>
<feature type="region of interest" description="Disordered" evidence="1">
    <location>
        <begin position="265"/>
        <end position="297"/>
    </location>
</feature>
<dbReference type="PANTHER" id="PTHR24348">
    <property type="entry name" value="SERINE/THREONINE-PROTEIN KINASE UNC-51-RELATED"/>
    <property type="match status" value="1"/>
</dbReference>